<reference evidence="1 2" key="1">
    <citation type="submission" date="2016-09" db="EMBL/GenBank/DDBJ databases">
        <title>Complete genome of Desulfosporosinus sp. OL.</title>
        <authorList>
            <person name="Mardanov A."/>
            <person name="Beletsky A."/>
            <person name="Panova A."/>
            <person name="Karnachuk O."/>
            <person name="Ravin N."/>
        </authorList>
    </citation>
    <scope>NUCLEOTIDE SEQUENCE [LARGE SCALE GENOMIC DNA]</scope>
    <source>
        <strain evidence="1 2">OL</strain>
    </source>
</reference>
<proteinExistence type="predicted"/>
<name>A0A1Q8QEY9_9FIRM</name>
<dbReference type="AlphaFoldDB" id="A0A1Q8QEY9"/>
<protein>
    <submittedName>
        <fullName evidence="1">Uncharacterized protein</fullName>
    </submittedName>
</protein>
<dbReference type="EMBL" id="MLBF01000093">
    <property type="protein sequence ID" value="OLN25919.1"/>
    <property type="molecule type" value="Genomic_DNA"/>
</dbReference>
<sequence>MQVLHRHSAVLAQGLVVVLAVVGDLKVREQHSVLLGVAHLDFAHASSSFPAQ</sequence>
<evidence type="ECO:0000313" key="1">
    <source>
        <dbReference type="EMBL" id="OLN25919.1"/>
    </source>
</evidence>
<evidence type="ECO:0000313" key="2">
    <source>
        <dbReference type="Proteomes" id="UP000186102"/>
    </source>
</evidence>
<keyword evidence="2" id="KW-1185">Reference proteome</keyword>
<comment type="caution">
    <text evidence="1">The sequence shown here is derived from an EMBL/GenBank/DDBJ whole genome shotgun (WGS) entry which is preliminary data.</text>
</comment>
<dbReference type="Proteomes" id="UP000186102">
    <property type="component" value="Unassembled WGS sequence"/>
</dbReference>
<organism evidence="1 2">
    <name type="scientific">Desulfosporosinus metallidurans</name>
    <dbReference type="NCBI Taxonomy" id="1888891"/>
    <lineage>
        <taxon>Bacteria</taxon>
        <taxon>Bacillati</taxon>
        <taxon>Bacillota</taxon>
        <taxon>Clostridia</taxon>
        <taxon>Eubacteriales</taxon>
        <taxon>Desulfitobacteriaceae</taxon>
        <taxon>Desulfosporosinus</taxon>
    </lineage>
</organism>
<accession>A0A1Q8QEY9</accession>
<gene>
    <name evidence="1" type="ORF">DSOL_5181</name>
</gene>